<reference evidence="1" key="1">
    <citation type="submission" date="2021-02" db="EMBL/GenBank/DDBJ databases">
        <authorList>
            <person name="Nowell W R."/>
        </authorList>
    </citation>
    <scope>NUCLEOTIDE SEQUENCE</scope>
</reference>
<evidence type="ECO:0000313" key="1">
    <source>
        <dbReference type="EMBL" id="CAF0891512.1"/>
    </source>
</evidence>
<dbReference type="Proteomes" id="UP000663882">
    <property type="component" value="Unassembled WGS sequence"/>
</dbReference>
<dbReference type="OrthoDB" id="10032337at2759"/>
<evidence type="ECO:0000313" key="2">
    <source>
        <dbReference type="EMBL" id="CAF3638442.1"/>
    </source>
</evidence>
<organism evidence="1 3">
    <name type="scientific">Rotaria sordida</name>
    <dbReference type="NCBI Taxonomy" id="392033"/>
    <lineage>
        <taxon>Eukaryota</taxon>
        <taxon>Metazoa</taxon>
        <taxon>Spiralia</taxon>
        <taxon>Gnathifera</taxon>
        <taxon>Rotifera</taxon>
        <taxon>Eurotatoria</taxon>
        <taxon>Bdelloidea</taxon>
        <taxon>Philodinida</taxon>
        <taxon>Philodinidae</taxon>
        <taxon>Rotaria</taxon>
    </lineage>
</organism>
<accession>A0A813Z0C0</accession>
<dbReference type="Proteomes" id="UP000663823">
    <property type="component" value="Unassembled WGS sequence"/>
</dbReference>
<dbReference type="EMBL" id="CAJNOO010000289">
    <property type="protein sequence ID" value="CAF0891512.1"/>
    <property type="molecule type" value="Genomic_DNA"/>
</dbReference>
<evidence type="ECO:0000313" key="3">
    <source>
        <dbReference type="Proteomes" id="UP000663882"/>
    </source>
</evidence>
<comment type="caution">
    <text evidence="1">The sequence shown here is derived from an EMBL/GenBank/DDBJ whole genome shotgun (WGS) entry which is preliminary data.</text>
</comment>
<proteinExistence type="predicted"/>
<dbReference type="AlphaFoldDB" id="A0A813Z0C0"/>
<sequence length="211" mass="24419">MVIQKLSFTEKKKKTIFGRFTNKFINSQRCSKRDQSVQTSLHPSITTTVLVNNHLKQRIYSSNNHSENIQISSRRRRSSLKTFLTLNSPKPIAFIHRTRRRSINLKTPKRLSSECLQVALVRKIQPLNRFDSSLILSSSTSHFSSKQIFNDETTSHDEIFSIGPMKWSTPNRTIVYKTSSPNNNNNNSSDRQHRLCTVDQLSFSNIFDRSD</sequence>
<gene>
    <name evidence="2" type="ORF">OTI717_LOCUS8693</name>
    <name evidence="1" type="ORF">RFH988_LOCUS8506</name>
</gene>
<name>A0A813Z0C0_9BILA</name>
<protein>
    <submittedName>
        <fullName evidence="1">Uncharacterized protein</fullName>
    </submittedName>
</protein>
<dbReference type="EMBL" id="CAJOAX010000707">
    <property type="protein sequence ID" value="CAF3638442.1"/>
    <property type="molecule type" value="Genomic_DNA"/>
</dbReference>